<sequence>MLPCYQAFNFFRAHSDKFGRTNSPVIDIEPMKTTPRFTYMNFIIGNLMPVEPFCDDRQCVYIDLADVAFVGSHIASSLDNNFVSEAFKEAQLVYDLQIWGYIPVI</sequence>
<evidence type="ECO:0000313" key="2">
    <source>
        <dbReference type="Proteomes" id="UP000295212"/>
    </source>
</evidence>
<dbReference type="Proteomes" id="UP000295212">
    <property type="component" value="Unassembled WGS sequence"/>
</dbReference>
<comment type="caution">
    <text evidence="1">The sequence shown here is derived from an EMBL/GenBank/DDBJ whole genome shotgun (WGS) entry which is preliminary data.</text>
</comment>
<reference evidence="1 2" key="1">
    <citation type="submission" date="2019-03" db="EMBL/GenBank/DDBJ databases">
        <title>Genomic Encyclopedia of Type Strains, Phase III (KMG-III): the genomes of soil and plant-associated and newly described type strains.</title>
        <authorList>
            <person name="Whitman W."/>
        </authorList>
    </citation>
    <scope>NUCLEOTIDE SEQUENCE [LARGE SCALE GENOMIC DNA]</scope>
    <source>
        <strain evidence="1 2">CECT 5797</strain>
    </source>
</reference>
<dbReference type="EMBL" id="SNZJ01000001">
    <property type="protein sequence ID" value="TDR57246.1"/>
    <property type="molecule type" value="Genomic_DNA"/>
</dbReference>
<evidence type="ECO:0000313" key="1">
    <source>
        <dbReference type="EMBL" id="TDR57246.1"/>
    </source>
</evidence>
<gene>
    <name evidence="1" type="ORF">DFP85_10161</name>
</gene>
<name>A0A4V3DQS0_9GAMM</name>
<protein>
    <submittedName>
        <fullName evidence="1">Uncharacterized protein</fullName>
    </submittedName>
</protein>
<dbReference type="AlphaFoldDB" id="A0A4V3DQS0"/>
<proteinExistence type="predicted"/>
<accession>A0A4V3DQS0</accession>
<organism evidence="1 2">
    <name type="scientific">Halomonas ventosae</name>
    <dbReference type="NCBI Taxonomy" id="229007"/>
    <lineage>
        <taxon>Bacteria</taxon>
        <taxon>Pseudomonadati</taxon>
        <taxon>Pseudomonadota</taxon>
        <taxon>Gammaproteobacteria</taxon>
        <taxon>Oceanospirillales</taxon>
        <taxon>Halomonadaceae</taxon>
        <taxon>Halomonas</taxon>
    </lineage>
</organism>